<dbReference type="Gene3D" id="1.10.10.10">
    <property type="entry name" value="Winged helix-like DNA-binding domain superfamily/Winged helix DNA-binding domain"/>
    <property type="match status" value="1"/>
</dbReference>
<reference evidence="5 6" key="1">
    <citation type="submission" date="2007-01" db="EMBL/GenBank/DDBJ databases">
        <authorList>
            <person name="Haygood M."/>
            <person name="Podell S."/>
            <person name="Anderson C."/>
            <person name="Hopkinson B."/>
            <person name="Roe K."/>
            <person name="Barbeau K."/>
            <person name="Gaasterland T."/>
            <person name="Ferriera S."/>
            <person name="Johnson J."/>
            <person name="Kravitz S."/>
            <person name="Beeson K."/>
            <person name="Sutton G."/>
            <person name="Rogers Y.-H."/>
            <person name="Friedman R."/>
            <person name="Frazier M."/>
            <person name="Venter J.C."/>
        </authorList>
    </citation>
    <scope>NUCLEOTIDE SEQUENCE [LARGE SCALE GENOMIC DNA]</scope>
    <source>
        <strain evidence="5 6">ATCC 23134</strain>
    </source>
</reference>
<dbReference type="PROSITE" id="PS50956">
    <property type="entry name" value="HTH_ASNC_2"/>
    <property type="match status" value="1"/>
</dbReference>
<dbReference type="InterPro" id="IPR036388">
    <property type="entry name" value="WH-like_DNA-bd_sf"/>
</dbReference>
<dbReference type="SUPFAM" id="SSF54909">
    <property type="entry name" value="Dimeric alpha+beta barrel"/>
    <property type="match status" value="1"/>
</dbReference>
<keyword evidence="3" id="KW-0804">Transcription</keyword>
<dbReference type="InterPro" id="IPR019887">
    <property type="entry name" value="Tscrpt_reg_AsnC/Lrp_C"/>
</dbReference>
<dbReference type="EMBL" id="AAWS01000039">
    <property type="protein sequence ID" value="EAY26042.1"/>
    <property type="molecule type" value="Genomic_DNA"/>
</dbReference>
<dbReference type="Pfam" id="PF13412">
    <property type="entry name" value="HTH_24"/>
    <property type="match status" value="1"/>
</dbReference>
<dbReference type="OrthoDB" id="9800326at2"/>
<dbReference type="CDD" id="cd00090">
    <property type="entry name" value="HTH_ARSR"/>
    <property type="match status" value="1"/>
</dbReference>
<dbReference type="InterPro" id="IPR011008">
    <property type="entry name" value="Dimeric_a/b-barrel"/>
</dbReference>
<keyword evidence="2" id="KW-0238">DNA-binding</keyword>
<gene>
    <name evidence="5" type="ORF">M23134_06390</name>
</gene>
<accession>A1ZU71</accession>
<keyword evidence="1" id="KW-0805">Transcription regulation</keyword>
<feature type="domain" description="HTH asnC-type" evidence="4">
    <location>
        <begin position="4"/>
        <end position="65"/>
    </location>
</feature>
<dbReference type="eggNOG" id="COG1522">
    <property type="taxonomic scope" value="Bacteria"/>
</dbReference>
<dbReference type="SMART" id="SM00344">
    <property type="entry name" value="HTH_ASNC"/>
    <property type="match status" value="1"/>
</dbReference>
<dbReference type="SUPFAM" id="SSF46785">
    <property type="entry name" value="Winged helix' DNA-binding domain"/>
    <property type="match status" value="1"/>
</dbReference>
<dbReference type="InterPro" id="IPR019888">
    <property type="entry name" value="Tscrpt_reg_AsnC-like"/>
</dbReference>
<evidence type="ECO:0000313" key="6">
    <source>
        <dbReference type="Proteomes" id="UP000004095"/>
    </source>
</evidence>
<dbReference type="Gene3D" id="3.30.70.920">
    <property type="match status" value="1"/>
</dbReference>
<dbReference type="RefSeq" id="WP_002701628.1">
    <property type="nucleotide sequence ID" value="NZ_AAWS01000039.1"/>
</dbReference>
<proteinExistence type="predicted"/>
<dbReference type="InterPro" id="IPR036390">
    <property type="entry name" value="WH_DNA-bd_sf"/>
</dbReference>
<dbReference type="InterPro" id="IPR000485">
    <property type="entry name" value="AsnC-type_HTH_dom"/>
</dbReference>
<dbReference type="Proteomes" id="UP000004095">
    <property type="component" value="Unassembled WGS sequence"/>
</dbReference>
<evidence type="ECO:0000256" key="1">
    <source>
        <dbReference type="ARBA" id="ARBA00023015"/>
    </source>
</evidence>
<evidence type="ECO:0000256" key="2">
    <source>
        <dbReference type="ARBA" id="ARBA00023125"/>
    </source>
</evidence>
<evidence type="ECO:0000256" key="3">
    <source>
        <dbReference type="ARBA" id="ARBA00023163"/>
    </source>
</evidence>
<name>A1ZU71_MICM2</name>
<keyword evidence="6" id="KW-1185">Reference proteome</keyword>
<dbReference type="AlphaFoldDB" id="A1ZU71"/>
<dbReference type="PANTHER" id="PTHR30154">
    <property type="entry name" value="LEUCINE-RESPONSIVE REGULATORY PROTEIN"/>
    <property type="match status" value="1"/>
</dbReference>
<evidence type="ECO:0000313" key="5">
    <source>
        <dbReference type="EMBL" id="EAY26042.1"/>
    </source>
</evidence>
<dbReference type="GO" id="GO:0005829">
    <property type="term" value="C:cytosol"/>
    <property type="evidence" value="ECO:0007669"/>
    <property type="project" value="TreeGrafter"/>
</dbReference>
<dbReference type="PANTHER" id="PTHR30154:SF34">
    <property type="entry name" value="TRANSCRIPTIONAL REGULATOR AZLB"/>
    <property type="match status" value="1"/>
</dbReference>
<dbReference type="PRINTS" id="PR00033">
    <property type="entry name" value="HTHASNC"/>
</dbReference>
<dbReference type="InterPro" id="IPR011991">
    <property type="entry name" value="ArsR-like_HTH"/>
</dbReference>
<dbReference type="GO" id="GO:0043565">
    <property type="term" value="F:sequence-specific DNA binding"/>
    <property type="evidence" value="ECO:0007669"/>
    <property type="project" value="InterPro"/>
</dbReference>
<dbReference type="GO" id="GO:0006355">
    <property type="term" value="P:regulation of DNA-templated transcription"/>
    <property type="evidence" value="ECO:0007669"/>
    <property type="project" value="UniProtKB-ARBA"/>
</dbReference>
<sequence length="158" mass="18086">MLNIDAIDKEILGYLQQDAKMNIKELADKLKMTKTPVYERIKRLEKEGYISGYVALLNKKKLDLPLIVFCEVTLTSQHIEFIEAFSNAIKEIPEIVECYLLGGVFDYLIKIVVPDLDHYYSFASRHLASLPNVSKIQSLFVLNEIKYSTALPLDNNKS</sequence>
<protein>
    <submittedName>
        <fullName evidence="5">AsnC family transcriptional regulator</fullName>
    </submittedName>
</protein>
<dbReference type="Pfam" id="PF01037">
    <property type="entry name" value="AsnC_trans_reg"/>
    <property type="match status" value="1"/>
</dbReference>
<evidence type="ECO:0000259" key="4">
    <source>
        <dbReference type="PROSITE" id="PS50956"/>
    </source>
</evidence>
<dbReference type="GO" id="GO:0043200">
    <property type="term" value="P:response to amino acid"/>
    <property type="evidence" value="ECO:0007669"/>
    <property type="project" value="TreeGrafter"/>
</dbReference>
<comment type="caution">
    <text evidence="5">The sequence shown here is derived from an EMBL/GenBank/DDBJ whole genome shotgun (WGS) entry which is preliminary data.</text>
</comment>
<organism evidence="5 6">
    <name type="scientific">Microscilla marina ATCC 23134</name>
    <dbReference type="NCBI Taxonomy" id="313606"/>
    <lineage>
        <taxon>Bacteria</taxon>
        <taxon>Pseudomonadati</taxon>
        <taxon>Bacteroidota</taxon>
        <taxon>Cytophagia</taxon>
        <taxon>Cytophagales</taxon>
        <taxon>Microscillaceae</taxon>
        <taxon>Microscilla</taxon>
    </lineage>
</organism>